<organism evidence="2 3">
    <name type="scientific">Streptomyces tuirus</name>
    <dbReference type="NCBI Taxonomy" id="68278"/>
    <lineage>
        <taxon>Bacteria</taxon>
        <taxon>Bacillati</taxon>
        <taxon>Actinomycetota</taxon>
        <taxon>Actinomycetes</taxon>
        <taxon>Kitasatosporales</taxon>
        <taxon>Streptomycetaceae</taxon>
        <taxon>Streptomyces</taxon>
    </lineage>
</organism>
<gene>
    <name evidence="2" type="ORF">KEF29_03310</name>
</gene>
<proteinExistence type="predicted"/>
<dbReference type="AlphaFoldDB" id="A0A941FET2"/>
<evidence type="ECO:0000313" key="2">
    <source>
        <dbReference type="EMBL" id="MBR8638637.1"/>
    </source>
</evidence>
<keyword evidence="3" id="KW-1185">Reference proteome</keyword>
<evidence type="ECO:0000256" key="1">
    <source>
        <dbReference type="SAM" id="MobiDB-lite"/>
    </source>
</evidence>
<dbReference type="EMBL" id="JAGTPG010000001">
    <property type="protein sequence ID" value="MBR8638637.1"/>
    <property type="molecule type" value="Genomic_DNA"/>
</dbReference>
<comment type="caution">
    <text evidence="2">The sequence shown here is derived from an EMBL/GenBank/DDBJ whole genome shotgun (WGS) entry which is preliminary data.</text>
</comment>
<sequence length="87" mass="9253">MVTTKLIPAPERADHAGTAPLPPAAVEQLARLERGYDSQVDRLSSRLARLSAAAKSSADFDSLLSLHDVLAHEAASYARVTPRCSAL</sequence>
<dbReference type="Proteomes" id="UP000682308">
    <property type="component" value="Unassembled WGS sequence"/>
</dbReference>
<name>A0A941FET2_9ACTN</name>
<evidence type="ECO:0000313" key="3">
    <source>
        <dbReference type="Proteomes" id="UP000682308"/>
    </source>
</evidence>
<reference evidence="2 3" key="1">
    <citation type="submission" date="2021-04" db="EMBL/GenBank/DDBJ databases">
        <title>Characterization of the biosynthetic gene cluster of new lipopeptides with antitumor activity in the genome of the marine Streptomyces PHM034.</title>
        <authorList>
            <person name="Ceniceros A."/>
            <person name="Canedo L."/>
            <person name="Mendez C."/>
            <person name="Olano C."/>
            <person name="Schleissner C."/>
            <person name="Cuevas C."/>
            <person name="De La Calle F."/>
            <person name="Salas J.A."/>
        </authorList>
    </citation>
    <scope>NUCLEOTIDE SEQUENCE [LARGE SCALE GENOMIC DNA]</scope>
    <source>
        <strain evidence="2 3">PHM034</strain>
    </source>
</reference>
<accession>A0A941FET2</accession>
<protein>
    <submittedName>
        <fullName evidence="2">Uncharacterized protein</fullName>
    </submittedName>
</protein>
<feature type="region of interest" description="Disordered" evidence="1">
    <location>
        <begin position="1"/>
        <end position="20"/>
    </location>
</feature>